<feature type="chain" id="PRO_5019182606" description="Peptidase M11 gametolysin domain-containing protein" evidence="2">
    <location>
        <begin position="22"/>
        <end position="377"/>
    </location>
</feature>
<evidence type="ECO:0000259" key="3">
    <source>
        <dbReference type="Pfam" id="PF05548"/>
    </source>
</evidence>
<gene>
    <name evidence="4" type="ORF">PSNMU_V1.4_AUG-EV-PASAV3_0073800</name>
</gene>
<dbReference type="Proteomes" id="UP000291116">
    <property type="component" value="Unassembled WGS sequence"/>
</dbReference>
<evidence type="ECO:0000256" key="1">
    <source>
        <dbReference type="SAM" id="MobiDB-lite"/>
    </source>
</evidence>
<proteinExistence type="predicted"/>
<feature type="signal peptide" evidence="2">
    <location>
        <begin position="1"/>
        <end position="21"/>
    </location>
</feature>
<dbReference type="InterPro" id="IPR024079">
    <property type="entry name" value="MetalloPept_cat_dom_sf"/>
</dbReference>
<dbReference type="Gene3D" id="3.40.390.10">
    <property type="entry name" value="Collagenase (Catalytic Domain)"/>
    <property type="match status" value="1"/>
</dbReference>
<feature type="compositionally biased region" description="Basic and acidic residues" evidence="1">
    <location>
        <begin position="44"/>
        <end position="60"/>
    </location>
</feature>
<name>A0A448ZEM2_9STRA</name>
<organism evidence="4 5">
    <name type="scientific">Pseudo-nitzschia multistriata</name>
    <dbReference type="NCBI Taxonomy" id="183589"/>
    <lineage>
        <taxon>Eukaryota</taxon>
        <taxon>Sar</taxon>
        <taxon>Stramenopiles</taxon>
        <taxon>Ochrophyta</taxon>
        <taxon>Bacillariophyta</taxon>
        <taxon>Bacillariophyceae</taxon>
        <taxon>Bacillariophycidae</taxon>
        <taxon>Bacillariales</taxon>
        <taxon>Bacillariaceae</taxon>
        <taxon>Pseudo-nitzschia</taxon>
    </lineage>
</organism>
<reference evidence="4 5" key="1">
    <citation type="submission" date="2019-01" db="EMBL/GenBank/DDBJ databases">
        <authorList>
            <person name="Ferrante I. M."/>
        </authorList>
    </citation>
    <scope>NUCLEOTIDE SEQUENCE [LARGE SCALE GENOMIC DNA]</scope>
    <source>
        <strain evidence="4 5">B856</strain>
    </source>
</reference>
<keyword evidence="2" id="KW-0732">Signal</keyword>
<evidence type="ECO:0000313" key="4">
    <source>
        <dbReference type="EMBL" id="VEU40492.1"/>
    </source>
</evidence>
<accession>A0A448ZEM2</accession>
<evidence type="ECO:0000313" key="5">
    <source>
        <dbReference type="Proteomes" id="UP000291116"/>
    </source>
</evidence>
<dbReference type="Pfam" id="PF05548">
    <property type="entry name" value="Peptidase_M11"/>
    <property type="match status" value="1"/>
</dbReference>
<evidence type="ECO:0000256" key="2">
    <source>
        <dbReference type="SAM" id="SignalP"/>
    </source>
</evidence>
<dbReference type="AlphaFoldDB" id="A0A448ZEM2"/>
<protein>
    <recommendedName>
        <fullName evidence="3">Peptidase M11 gametolysin domain-containing protein</fullName>
    </recommendedName>
</protein>
<feature type="compositionally biased region" description="Polar residues" evidence="1">
    <location>
        <begin position="22"/>
        <end position="43"/>
    </location>
</feature>
<keyword evidence="5" id="KW-1185">Reference proteome</keyword>
<dbReference type="OrthoDB" id="49378at2759"/>
<dbReference type="EMBL" id="CAACVS010000284">
    <property type="protein sequence ID" value="VEU40492.1"/>
    <property type="molecule type" value="Genomic_DNA"/>
</dbReference>
<sequence>MNTTAFLRLVLAAACVASSRGSLRGSTVPATAETPASDTNANANEDHENSVDNKDNRDDAPEFAFDEQRHRHLEPGETCNLVLRAVEHGPDVEHSDPYNTQEWGCILKGTDSKVRFVDIVNQSAGSPIFAEAVSGKSVLVASEAIVDTIEPKMYIPRHASVELQEEPRNGLNEERRVDEDNEPVDRVMNALVVRVSAKDSSPQQNVKKLQNDVFLDDHCLSSQFEACSYGKLKINPYEAPGVDGGVVEVALDYNLADNDLRGVLQSAAYEAATEKVGNLMDDKFDLVLFCMPPGTGSWMAYAFVGTKFSFYNDKWCSYVSAHLHEVGHNLGLAHSGQHEESEYSDQSGAMGFSYGLDDQQICFNPAKNYQLGWYKDK</sequence>
<feature type="region of interest" description="Disordered" evidence="1">
    <location>
        <begin position="22"/>
        <end position="60"/>
    </location>
</feature>
<dbReference type="GO" id="GO:0008237">
    <property type="term" value="F:metallopeptidase activity"/>
    <property type="evidence" value="ECO:0007669"/>
    <property type="project" value="InterPro"/>
</dbReference>
<dbReference type="SUPFAM" id="SSF55486">
    <property type="entry name" value="Metalloproteases ('zincins'), catalytic domain"/>
    <property type="match status" value="1"/>
</dbReference>
<feature type="domain" description="Peptidase M11 gametolysin" evidence="3">
    <location>
        <begin position="219"/>
        <end position="375"/>
    </location>
</feature>
<dbReference type="InterPro" id="IPR008752">
    <property type="entry name" value="Peptidase_M11"/>
</dbReference>